<protein>
    <recommendedName>
        <fullName evidence="5">Brix domain-containing protein</fullName>
    </recommendedName>
</protein>
<reference evidence="1 4" key="1">
    <citation type="submission" date="2019-10" db="EMBL/GenBank/DDBJ databases">
        <title>Comparative genomics of sulfur disproportionating microorganisms.</title>
        <authorList>
            <person name="Ward L.M."/>
            <person name="Bertran E."/>
            <person name="Johnston D."/>
        </authorList>
    </citation>
    <scope>NUCLEOTIDE SEQUENCE [LARGE SCALE GENOMIC DNA]</scope>
    <source>
        <strain evidence="1 4">DSM 3772</strain>
    </source>
</reference>
<dbReference type="AlphaFoldDB" id="A0A650CXU3"/>
<reference evidence="2 3" key="2">
    <citation type="submission" date="2019-10" db="EMBL/GenBank/DDBJ databases">
        <title>Genome Sequences from Six Type Strain Members of the Archaeal Family Sulfolobaceae: Acidianus ambivalens, Acidianus infernus, Metallosphaera prunae, Stygiolobus azoricus, Sulfolobus metallicus, and Sulfurisphaera ohwakuensis.</title>
        <authorList>
            <person name="Counts J.A."/>
            <person name="Kelly R.M."/>
        </authorList>
    </citation>
    <scope>NUCLEOTIDE SEQUENCE [LARGE SCALE GENOMIC DNA]</scope>
    <source>
        <strain evidence="2 3">LEI 10</strain>
    </source>
</reference>
<proteinExistence type="predicted"/>
<organism evidence="2 3">
    <name type="scientific">Acidianus ambivalens</name>
    <name type="common">Desulfurolobus ambivalens</name>
    <dbReference type="NCBI Taxonomy" id="2283"/>
    <lineage>
        <taxon>Archaea</taxon>
        <taxon>Thermoproteota</taxon>
        <taxon>Thermoprotei</taxon>
        <taxon>Sulfolobales</taxon>
        <taxon>Sulfolobaceae</taxon>
        <taxon>Acidianus</taxon>
    </lineage>
</organism>
<gene>
    <name evidence="2" type="ORF">D1866_12045</name>
    <name evidence="1" type="ORF">GFB69_03485</name>
</gene>
<keyword evidence="3" id="KW-1185">Reference proteome</keyword>
<dbReference type="RefSeq" id="WP_152940157.1">
    <property type="nucleotide sequence ID" value="NZ_CP045482.1"/>
</dbReference>
<dbReference type="Proteomes" id="UP000426328">
    <property type="component" value="Chromosome"/>
</dbReference>
<dbReference type="Proteomes" id="UP000474054">
    <property type="component" value="Unassembled WGS sequence"/>
</dbReference>
<dbReference type="GeneID" id="42780476"/>
<dbReference type="KEGG" id="aamb:D1866_12045"/>
<evidence type="ECO:0000313" key="2">
    <source>
        <dbReference type="EMBL" id="QGR22618.1"/>
    </source>
</evidence>
<dbReference type="EMBL" id="WHYS01000001">
    <property type="protein sequence ID" value="MQL54829.1"/>
    <property type="molecule type" value="Genomic_DNA"/>
</dbReference>
<evidence type="ECO:0008006" key="5">
    <source>
        <dbReference type="Google" id="ProtNLM"/>
    </source>
</evidence>
<dbReference type="Gene3D" id="3.40.50.10480">
    <property type="entry name" value="Probable brix-domain ribosomal biogenesis protein"/>
    <property type="match status" value="1"/>
</dbReference>
<evidence type="ECO:0000313" key="3">
    <source>
        <dbReference type="Proteomes" id="UP000426328"/>
    </source>
</evidence>
<sequence>MDSDKGNPHRILLYDAIQNKIRYEIKIKGVSTLSDFKIERKKIDKICIRNIECKEFIPFLIDLNLFNISSCGNFIDIIKKDEVCEIKFVNKFEKLVGPIIRAYDFNNYLYK</sequence>
<evidence type="ECO:0000313" key="1">
    <source>
        <dbReference type="EMBL" id="MQL54829.1"/>
    </source>
</evidence>
<name>A0A650CXU3_ACIAM</name>
<evidence type="ECO:0000313" key="4">
    <source>
        <dbReference type="Proteomes" id="UP000474054"/>
    </source>
</evidence>
<accession>A0A650CXU3</accession>
<dbReference type="EMBL" id="CP045482">
    <property type="protein sequence ID" value="QGR22618.1"/>
    <property type="molecule type" value="Genomic_DNA"/>
</dbReference>